<dbReference type="Proteomes" id="UP000054248">
    <property type="component" value="Unassembled WGS sequence"/>
</dbReference>
<dbReference type="OrthoDB" id="3243423at2759"/>
<protein>
    <submittedName>
        <fullName evidence="2">Uncharacterized protein</fullName>
    </submittedName>
</protein>
<proteinExistence type="predicted"/>
<feature type="region of interest" description="Disordered" evidence="1">
    <location>
        <begin position="1"/>
        <end position="33"/>
    </location>
</feature>
<organism evidence="2 3">
    <name type="scientific">Tulasnella calospora MUT 4182</name>
    <dbReference type="NCBI Taxonomy" id="1051891"/>
    <lineage>
        <taxon>Eukaryota</taxon>
        <taxon>Fungi</taxon>
        <taxon>Dikarya</taxon>
        <taxon>Basidiomycota</taxon>
        <taxon>Agaricomycotina</taxon>
        <taxon>Agaricomycetes</taxon>
        <taxon>Cantharellales</taxon>
        <taxon>Tulasnellaceae</taxon>
        <taxon>Tulasnella</taxon>
    </lineage>
</organism>
<accession>A0A0C3Q847</accession>
<dbReference type="EMBL" id="KN823033">
    <property type="protein sequence ID" value="KIO25920.1"/>
    <property type="molecule type" value="Genomic_DNA"/>
</dbReference>
<name>A0A0C3Q847_9AGAM</name>
<evidence type="ECO:0000313" key="2">
    <source>
        <dbReference type="EMBL" id="KIO25920.1"/>
    </source>
</evidence>
<dbReference type="HOGENOM" id="CLU_702478_0_0_1"/>
<gene>
    <name evidence="2" type="ORF">M407DRAFT_8145</name>
</gene>
<evidence type="ECO:0000313" key="3">
    <source>
        <dbReference type="Proteomes" id="UP000054248"/>
    </source>
</evidence>
<reference evidence="2 3" key="1">
    <citation type="submission" date="2014-04" db="EMBL/GenBank/DDBJ databases">
        <authorList>
            <consortium name="DOE Joint Genome Institute"/>
            <person name="Kuo A."/>
            <person name="Girlanda M."/>
            <person name="Perotto S."/>
            <person name="Kohler A."/>
            <person name="Nagy L.G."/>
            <person name="Floudas D."/>
            <person name="Copeland A."/>
            <person name="Barry K.W."/>
            <person name="Cichocki N."/>
            <person name="Veneault-Fourrey C."/>
            <person name="LaButti K."/>
            <person name="Lindquist E.A."/>
            <person name="Lipzen A."/>
            <person name="Lundell T."/>
            <person name="Morin E."/>
            <person name="Murat C."/>
            <person name="Sun H."/>
            <person name="Tunlid A."/>
            <person name="Henrissat B."/>
            <person name="Grigoriev I.V."/>
            <person name="Hibbett D.S."/>
            <person name="Martin F."/>
            <person name="Nordberg H.P."/>
            <person name="Cantor M.N."/>
            <person name="Hua S.X."/>
        </authorList>
    </citation>
    <scope>NUCLEOTIDE SEQUENCE [LARGE SCALE GENOMIC DNA]</scope>
    <source>
        <strain evidence="2 3">MUT 4182</strain>
    </source>
</reference>
<reference evidence="3" key="2">
    <citation type="submission" date="2015-01" db="EMBL/GenBank/DDBJ databases">
        <title>Evolutionary Origins and Diversification of the Mycorrhizal Mutualists.</title>
        <authorList>
            <consortium name="DOE Joint Genome Institute"/>
            <consortium name="Mycorrhizal Genomics Consortium"/>
            <person name="Kohler A."/>
            <person name="Kuo A."/>
            <person name="Nagy L.G."/>
            <person name="Floudas D."/>
            <person name="Copeland A."/>
            <person name="Barry K.W."/>
            <person name="Cichocki N."/>
            <person name="Veneault-Fourrey C."/>
            <person name="LaButti K."/>
            <person name="Lindquist E.A."/>
            <person name="Lipzen A."/>
            <person name="Lundell T."/>
            <person name="Morin E."/>
            <person name="Murat C."/>
            <person name="Riley R."/>
            <person name="Ohm R."/>
            <person name="Sun H."/>
            <person name="Tunlid A."/>
            <person name="Henrissat B."/>
            <person name="Grigoriev I.V."/>
            <person name="Hibbett D.S."/>
            <person name="Martin F."/>
        </authorList>
    </citation>
    <scope>NUCLEOTIDE SEQUENCE [LARGE SCALE GENOMIC DNA]</scope>
    <source>
        <strain evidence="3">MUT 4182</strain>
    </source>
</reference>
<keyword evidence="3" id="KW-1185">Reference proteome</keyword>
<dbReference type="AlphaFoldDB" id="A0A0C3Q847"/>
<sequence>MASAEKSFGTPAAQPDVFGGQATTSPVSDISNNPPPALQSGTICLDPLSILPLELVEFVLQCGSLALQLDLEFIDEVPCLSPLRLVALKIVIDMDPALQPAEIFPFTSDIEISEEALENIRAVDLTLVPMDWATTLEHLRGLRTLALDGVYDNTITQEQISSVLLASPGIETLTIVDMEIKDPPSSLSQSAEPISLPQLQSITLMTDGPSTNGLLRRIRPPPDMIEFDIRPKNFPSHDVATSFWQETMAPWVPVVQQLYVDSDKPGVRLLPQAASCLQASSEGLLVIEFNGLTMAGALLWIWYVIGAVADVEDGPAGFQIWTKDSAFESDGALEILQKLPGLTEISVEPANHFSRPSLEPLFNVLAKPTTDSIDTPEPRPTFPALQKLTIHNWSWELDIFMDMVRRRYSMRSTCRQQVPDLTLDISSMQLWMEPWREKTIISFSDATALLELDGVREVRMGCVIRHSGTLAVIWDEEGSRPAWG</sequence>
<evidence type="ECO:0000256" key="1">
    <source>
        <dbReference type="SAM" id="MobiDB-lite"/>
    </source>
</evidence>
<feature type="compositionally biased region" description="Polar residues" evidence="1">
    <location>
        <begin position="21"/>
        <end position="32"/>
    </location>
</feature>